<keyword evidence="6" id="KW-1185">Reference proteome</keyword>
<feature type="signal peptide" evidence="3">
    <location>
        <begin position="1"/>
        <end position="22"/>
    </location>
</feature>
<dbReference type="PANTHER" id="PTHR30290">
    <property type="entry name" value="PERIPLASMIC BINDING COMPONENT OF ABC TRANSPORTER"/>
    <property type="match status" value="1"/>
</dbReference>
<organism evidence="5 6">
    <name type="scientific">Enhydrobacter aerosaccus</name>
    <dbReference type="NCBI Taxonomy" id="225324"/>
    <lineage>
        <taxon>Bacteria</taxon>
        <taxon>Pseudomonadati</taxon>
        <taxon>Pseudomonadota</taxon>
        <taxon>Alphaproteobacteria</taxon>
        <taxon>Hyphomicrobiales</taxon>
        <taxon>Enhydrobacter</taxon>
    </lineage>
</organism>
<gene>
    <name evidence="5" type="ORF">SAMN02745126_02626</name>
</gene>
<feature type="domain" description="Solute-binding protein family 5" evidence="4">
    <location>
        <begin position="77"/>
        <end position="440"/>
    </location>
</feature>
<dbReference type="PIRSF" id="PIRSF002741">
    <property type="entry name" value="MppA"/>
    <property type="match status" value="1"/>
</dbReference>
<dbReference type="EMBL" id="FUWJ01000002">
    <property type="protein sequence ID" value="SJZ86704.1"/>
    <property type="molecule type" value="Genomic_DNA"/>
</dbReference>
<evidence type="ECO:0000256" key="2">
    <source>
        <dbReference type="ARBA" id="ARBA00005695"/>
    </source>
</evidence>
<dbReference type="Gene3D" id="3.40.190.10">
    <property type="entry name" value="Periplasmic binding protein-like II"/>
    <property type="match status" value="1"/>
</dbReference>
<dbReference type="InterPro" id="IPR030678">
    <property type="entry name" value="Peptide/Ni-bd"/>
</dbReference>
<feature type="chain" id="PRO_5012029660" evidence="3">
    <location>
        <begin position="23"/>
        <end position="532"/>
    </location>
</feature>
<dbReference type="PANTHER" id="PTHR30290:SF83">
    <property type="entry name" value="ABC TRANSPORTER SUBSTRATE-BINDING PROTEIN"/>
    <property type="match status" value="1"/>
</dbReference>
<evidence type="ECO:0000313" key="6">
    <source>
        <dbReference type="Proteomes" id="UP000190092"/>
    </source>
</evidence>
<comment type="similarity">
    <text evidence="2">Belongs to the bacterial solute-binding protein 5 family.</text>
</comment>
<evidence type="ECO:0000256" key="3">
    <source>
        <dbReference type="SAM" id="SignalP"/>
    </source>
</evidence>
<dbReference type="OrthoDB" id="9803988at2"/>
<comment type="subcellular location">
    <subcellularLocation>
        <location evidence="1">Periplasm</location>
    </subcellularLocation>
</comment>
<dbReference type="GO" id="GO:0043190">
    <property type="term" value="C:ATP-binding cassette (ABC) transporter complex"/>
    <property type="evidence" value="ECO:0007669"/>
    <property type="project" value="InterPro"/>
</dbReference>
<dbReference type="GO" id="GO:1904680">
    <property type="term" value="F:peptide transmembrane transporter activity"/>
    <property type="evidence" value="ECO:0007669"/>
    <property type="project" value="TreeGrafter"/>
</dbReference>
<protein>
    <submittedName>
        <fullName evidence="5">Peptide/nickel transport system substrate-binding protein</fullName>
    </submittedName>
</protein>
<dbReference type="CDD" id="cd00995">
    <property type="entry name" value="PBP2_NikA_DppA_OppA_like"/>
    <property type="match status" value="1"/>
</dbReference>
<evidence type="ECO:0000259" key="4">
    <source>
        <dbReference type="Pfam" id="PF00496"/>
    </source>
</evidence>
<evidence type="ECO:0000256" key="1">
    <source>
        <dbReference type="ARBA" id="ARBA00004418"/>
    </source>
</evidence>
<name>A0A1T4P5C7_9HYPH</name>
<dbReference type="RefSeq" id="WP_085934287.1">
    <property type="nucleotide sequence ID" value="NZ_FUWJ01000002.1"/>
</dbReference>
<keyword evidence="3" id="KW-0732">Signal</keyword>
<sequence length="532" mass="59144">MRKWVLLAATALAVFGAVSANAQDTPRRGGTIRMTAPYAASFGSLDPQATPRAQDDIVGKALHRTLYNWDTANSKLALELATSVSVSPDGLVYTYKLRDDAYFHNGRKMTADDIIWSFTRIMDGSKGYPGARYVRLIKGAIDVEKGTAKEISGLKKIDDYTLEMTITDRVEPGYYFFSGTTAILPKEEAEKPDFASHPVGLGPFKFKEHIPGSRVVVERFDKFYKTGKPYADTLQVLIMADAAARDIAFRNKEIDTSILGPAQYVAYKADPELSKGVLEVAEMFTRSIQFNLTNGTKELKDKRVRQAINYAIDSDLIIKRLVKDKAYRATSWLPPSSASFDKTIKPYSYDPEKARKLLAEAGLPNGFEFELTTSQNESWGMPIVEAIIPMLAKVGIKLKPKLVEATVLTEILMKGEHQGLIASSLTGPDSLATLRCFYSKTPRTACNYTGFNNADFDKLLDDASQTGDMAKRDDLLKKANNILFDEAPVWFFNYNKAVLAHQPWVHGLQANPTEITHQYPENIWVDATSPAK</sequence>
<dbReference type="GO" id="GO:0030288">
    <property type="term" value="C:outer membrane-bounded periplasmic space"/>
    <property type="evidence" value="ECO:0007669"/>
    <property type="project" value="UniProtKB-ARBA"/>
</dbReference>
<dbReference type="Gene3D" id="3.10.105.10">
    <property type="entry name" value="Dipeptide-binding Protein, Domain 3"/>
    <property type="match status" value="1"/>
</dbReference>
<dbReference type="Gene3D" id="3.90.76.10">
    <property type="entry name" value="Dipeptide-binding Protein, Domain 1"/>
    <property type="match status" value="1"/>
</dbReference>
<proteinExistence type="inferred from homology"/>
<dbReference type="STRING" id="225324.SAMN02745126_02626"/>
<dbReference type="GO" id="GO:0015833">
    <property type="term" value="P:peptide transport"/>
    <property type="evidence" value="ECO:0007669"/>
    <property type="project" value="TreeGrafter"/>
</dbReference>
<dbReference type="InterPro" id="IPR000914">
    <property type="entry name" value="SBP_5_dom"/>
</dbReference>
<dbReference type="SUPFAM" id="SSF53850">
    <property type="entry name" value="Periplasmic binding protein-like II"/>
    <property type="match status" value="1"/>
</dbReference>
<evidence type="ECO:0000313" key="5">
    <source>
        <dbReference type="EMBL" id="SJZ86704.1"/>
    </source>
</evidence>
<accession>A0A1T4P5C7</accession>
<dbReference type="Pfam" id="PF00496">
    <property type="entry name" value="SBP_bac_5"/>
    <property type="match status" value="1"/>
</dbReference>
<dbReference type="Proteomes" id="UP000190092">
    <property type="component" value="Unassembled WGS sequence"/>
</dbReference>
<dbReference type="AlphaFoldDB" id="A0A1T4P5C7"/>
<dbReference type="InterPro" id="IPR039424">
    <property type="entry name" value="SBP_5"/>
</dbReference>
<reference evidence="6" key="1">
    <citation type="submission" date="2017-02" db="EMBL/GenBank/DDBJ databases">
        <authorList>
            <person name="Varghese N."/>
            <person name="Submissions S."/>
        </authorList>
    </citation>
    <scope>NUCLEOTIDE SEQUENCE [LARGE SCALE GENOMIC DNA]</scope>
    <source>
        <strain evidence="6">ATCC 27094</strain>
    </source>
</reference>